<name>A0A1C3VJF8_9HYPH</name>
<evidence type="ECO:0000256" key="2">
    <source>
        <dbReference type="ARBA" id="ARBA00022801"/>
    </source>
</evidence>
<dbReference type="STRING" id="52131.GA0061100_106235"/>
<keyword evidence="1" id="KW-0479">Metal-binding</keyword>
<evidence type="ECO:0000256" key="4">
    <source>
        <dbReference type="ARBA" id="ARBA00025742"/>
    </source>
</evidence>
<evidence type="ECO:0000313" key="6">
    <source>
        <dbReference type="EMBL" id="SCB27765.1"/>
    </source>
</evidence>
<sequence>MTKEILAFFTDTHLGQKLVARSEIAGDKMGYEETPREHEHNLRMVLDDIAGKGISRVVFGGDIGTAHSVDGFFELLRDYTFEVSLILGNHDTYRNVAPYCDMGGNIVAGKLCYSRQDPHLKRIFLDTSDNAVGDGQRKWLTRELEGVKRAAIFLHHPVLPLDTPIDQTGAALRDRDEVRALLIGTDCEISLFCGHYHMIDEAREANILQYVSPAVSYQIVKQSARLEADTGTFGYRILEMDEKEIKTQVVLFSKTQATRTSRGAI</sequence>
<dbReference type="InterPro" id="IPR029052">
    <property type="entry name" value="Metallo-depent_PP-like"/>
</dbReference>
<feature type="domain" description="Calcineurin-like phosphoesterase" evidence="5">
    <location>
        <begin position="7"/>
        <end position="197"/>
    </location>
</feature>
<dbReference type="GO" id="GO:0016787">
    <property type="term" value="F:hydrolase activity"/>
    <property type="evidence" value="ECO:0007669"/>
    <property type="project" value="UniProtKB-KW"/>
</dbReference>
<comment type="similarity">
    <text evidence="4">Belongs to the cyclic nucleotide phosphodiesterase class-III family.</text>
</comment>
<dbReference type="InterPro" id="IPR004843">
    <property type="entry name" value="Calcineurin-like_PHP"/>
</dbReference>
<keyword evidence="3" id="KW-0408">Iron</keyword>
<dbReference type="OrthoDB" id="651281at2"/>
<dbReference type="SUPFAM" id="SSF56300">
    <property type="entry name" value="Metallo-dependent phosphatases"/>
    <property type="match status" value="1"/>
</dbReference>
<protein>
    <submittedName>
        <fullName evidence="6">Icc protein</fullName>
    </submittedName>
</protein>
<keyword evidence="2" id="KW-0378">Hydrolase</keyword>
<proteinExistence type="inferred from homology"/>
<dbReference type="Proteomes" id="UP000186228">
    <property type="component" value="Unassembled WGS sequence"/>
</dbReference>
<keyword evidence="7" id="KW-1185">Reference proteome</keyword>
<organism evidence="6 7">
    <name type="scientific">Rhizobium hainanense</name>
    <dbReference type="NCBI Taxonomy" id="52131"/>
    <lineage>
        <taxon>Bacteria</taxon>
        <taxon>Pseudomonadati</taxon>
        <taxon>Pseudomonadota</taxon>
        <taxon>Alphaproteobacteria</taxon>
        <taxon>Hyphomicrobiales</taxon>
        <taxon>Rhizobiaceae</taxon>
        <taxon>Rhizobium/Agrobacterium group</taxon>
        <taxon>Rhizobium</taxon>
    </lineage>
</organism>
<dbReference type="AlphaFoldDB" id="A0A1C3VJF8"/>
<evidence type="ECO:0000256" key="3">
    <source>
        <dbReference type="ARBA" id="ARBA00023004"/>
    </source>
</evidence>
<dbReference type="RefSeq" id="WP_075854556.1">
    <property type="nucleotide sequence ID" value="NZ_FMAC01000006.1"/>
</dbReference>
<dbReference type="Pfam" id="PF00149">
    <property type="entry name" value="Metallophos"/>
    <property type="match status" value="1"/>
</dbReference>
<evidence type="ECO:0000256" key="1">
    <source>
        <dbReference type="ARBA" id="ARBA00022723"/>
    </source>
</evidence>
<dbReference type="PANTHER" id="PTHR42988">
    <property type="entry name" value="PHOSPHOHYDROLASE"/>
    <property type="match status" value="1"/>
</dbReference>
<accession>A0A1C3VJF8</accession>
<dbReference type="EMBL" id="FMAC01000006">
    <property type="protein sequence ID" value="SCB27765.1"/>
    <property type="molecule type" value="Genomic_DNA"/>
</dbReference>
<evidence type="ECO:0000313" key="7">
    <source>
        <dbReference type="Proteomes" id="UP000186228"/>
    </source>
</evidence>
<dbReference type="PANTHER" id="PTHR42988:SF2">
    <property type="entry name" value="CYCLIC NUCLEOTIDE PHOSPHODIESTERASE CBUA0032-RELATED"/>
    <property type="match status" value="1"/>
</dbReference>
<evidence type="ECO:0000259" key="5">
    <source>
        <dbReference type="Pfam" id="PF00149"/>
    </source>
</evidence>
<dbReference type="Gene3D" id="3.60.21.10">
    <property type="match status" value="1"/>
</dbReference>
<dbReference type="InterPro" id="IPR050884">
    <property type="entry name" value="CNP_phosphodiesterase-III"/>
</dbReference>
<reference evidence="7" key="1">
    <citation type="submission" date="2016-08" db="EMBL/GenBank/DDBJ databases">
        <authorList>
            <person name="Varghese N."/>
            <person name="Submissions Spin"/>
        </authorList>
    </citation>
    <scope>NUCLEOTIDE SEQUENCE [LARGE SCALE GENOMIC DNA]</scope>
    <source>
        <strain evidence="7">CCBAU 57015</strain>
    </source>
</reference>
<dbReference type="GO" id="GO:0046872">
    <property type="term" value="F:metal ion binding"/>
    <property type="evidence" value="ECO:0007669"/>
    <property type="project" value="UniProtKB-KW"/>
</dbReference>
<gene>
    <name evidence="6" type="ORF">GA0061100_106235</name>
</gene>